<sequence length="193" mass="22057">MGSPLPPYFTSLYRLCLRATSAAVLHHHAATKSLRKILKPSFREAAKVLHGIHKGRLSDSSVEAKKKWLEEWNERADNTLSLLHNSAASRGLAHKLTRNLASLQSYHEQWAQRRYHKPGREWDPSLPPHDPRYHDPTTAVNYGLSKSSAKREQQKHQQGINDAAWGALGEVVRLSEGRDKMWLGRVSYRRRKA</sequence>
<dbReference type="HOGENOM" id="CLU_120113_0_0_1"/>
<evidence type="ECO:0000313" key="2">
    <source>
        <dbReference type="EMBL" id="EPQ55341.1"/>
    </source>
</evidence>
<dbReference type="EMBL" id="KB469302">
    <property type="protein sequence ID" value="EPQ55341.1"/>
    <property type="molecule type" value="Genomic_DNA"/>
</dbReference>
<organism evidence="2 3">
    <name type="scientific">Gloeophyllum trabeum (strain ATCC 11539 / FP-39264 / Madison 617)</name>
    <name type="common">Brown rot fungus</name>
    <dbReference type="NCBI Taxonomy" id="670483"/>
    <lineage>
        <taxon>Eukaryota</taxon>
        <taxon>Fungi</taxon>
        <taxon>Dikarya</taxon>
        <taxon>Basidiomycota</taxon>
        <taxon>Agaricomycotina</taxon>
        <taxon>Agaricomycetes</taxon>
        <taxon>Gloeophyllales</taxon>
        <taxon>Gloeophyllaceae</taxon>
        <taxon>Gloeophyllum</taxon>
    </lineage>
</organism>
<dbReference type="AlphaFoldDB" id="S7Q5L1"/>
<dbReference type="OrthoDB" id="2770090at2759"/>
<evidence type="ECO:0000256" key="1">
    <source>
        <dbReference type="SAM" id="MobiDB-lite"/>
    </source>
</evidence>
<feature type="region of interest" description="Disordered" evidence="1">
    <location>
        <begin position="118"/>
        <end position="158"/>
    </location>
</feature>
<keyword evidence="3" id="KW-1185">Reference proteome</keyword>
<dbReference type="Proteomes" id="UP000030669">
    <property type="component" value="Unassembled WGS sequence"/>
</dbReference>
<dbReference type="OMA" id="HEYRRVS"/>
<dbReference type="KEGG" id="gtr:GLOTRDRAFT_76713"/>
<dbReference type="RefSeq" id="XP_007866478.1">
    <property type="nucleotide sequence ID" value="XM_007868287.1"/>
</dbReference>
<proteinExistence type="predicted"/>
<dbReference type="GeneID" id="19308636"/>
<reference evidence="2 3" key="1">
    <citation type="journal article" date="2012" name="Science">
        <title>The Paleozoic origin of enzymatic lignin decomposition reconstructed from 31 fungal genomes.</title>
        <authorList>
            <person name="Floudas D."/>
            <person name="Binder M."/>
            <person name="Riley R."/>
            <person name="Barry K."/>
            <person name="Blanchette R.A."/>
            <person name="Henrissat B."/>
            <person name="Martinez A.T."/>
            <person name="Otillar R."/>
            <person name="Spatafora J.W."/>
            <person name="Yadav J.S."/>
            <person name="Aerts A."/>
            <person name="Benoit I."/>
            <person name="Boyd A."/>
            <person name="Carlson A."/>
            <person name="Copeland A."/>
            <person name="Coutinho P.M."/>
            <person name="de Vries R.P."/>
            <person name="Ferreira P."/>
            <person name="Findley K."/>
            <person name="Foster B."/>
            <person name="Gaskell J."/>
            <person name="Glotzer D."/>
            <person name="Gorecki P."/>
            <person name="Heitman J."/>
            <person name="Hesse C."/>
            <person name="Hori C."/>
            <person name="Igarashi K."/>
            <person name="Jurgens J.A."/>
            <person name="Kallen N."/>
            <person name="Kersten P."/>
            <person name="Kohler A."/>
            <person name="Kuees U."/>
            <person name="Kumar T.K.A."/>
            <person name="Kuo A."/>
            <person name="LaButti K."/>
            <person name="Larrondo L.F."/>
            <person name="Lindquist E."/>
            <person name="Ling A."/>
            <person name="Lombard V."/>
            <person name="Lucas S."/>
            <person name="Lundell T."/>
            <person name="Martin R."/>
            <person name="McLaughlin D.J."/>
            <person name="Morgenstern I."/>
            <person name="Morin E."/>
            <person name="Murat C."/>
            <person name="Nagy L.G."/>
            <person name="Nolan M."/>
            <person name="Ohm R.A."/>
            <person name="Patyshakuliyeva A."/>
            <person name="Rokas A."/>
            <person name="Ruiz-Duenas F.J."/>
            <person name="Sabat G."/>
            <person name="Salamov A."/>
            <person name="Samejima M."/>
            <person name="Schmutz J."/>
            <person name="Slot J.C."/>
            <person name="St John F."/>
            <person name="Stenlid J."/>
            <person name="Sun H."/>
            <person name="Sun S."/>
            <person name="Syed K."/>
            <person name="Tsang A."/>
            <person name="Wiebenga A."/>
            <person name="Young D."/>
            <person name="Pisabarro A."/>
            <person name="Eastwood D.C."/>
            <person name="Martin F."/>
            <person name="Cullen D."/>
            <person name="Grigoriev I.V."/>
            <person name="Hibbett D.S."/>
        </authorList>
    </citation>
    <scope>NUCLEOTIDE SEQUENCE [LARGE SCALE GENOMIC DNA]</scope>
    <source>
        <strain evidence="2 3">ATCC 11539</strain>
    </source>
</reference>
<gene>
    <name evidence="2" type="ORF">GLOTRDRAFT_76713</name>
</gene>
<feature type="compositionally biased region" description="Basic and acidic residues" evidence="1">
    <location>
        <begin position="118"/>
        <end position="135"/>
    </location>
</feature>
<name>S7Q5L1_GLOTA</name>
<dbReference type="eggNOG" id="ENOG502STBP">
    <property type="taxonomic scope" value="Eukaryota"/>
</dbReference>
<feature type="compositionally biased region" description="Polar residues" evidence="1">
    <location>
        <begin position="138"/>
        <end position="147"/>
    </location>
</feature>
<evidence type="ECO:0000313" key="3">
    <source>
        <dbReference type="Proteomes" id="UP000030669"/>
    </source>
</evidence>
<accession>S7Q5L1</accession>
<protein>
    <submittedName>
        <fullName evidence="2">Uncharacterized protein</fullName>
    </submittedName>
</protein>